<dbReference type="Gene3D" id="2.40.320.10">
    <property type="entry name" value="Hypothetical Protein Pfu-838710-001"/>
    <property type="match status" value="1"/>
</dbReference>
<dbReference type="CDD" id="cd07891">
    <property type="entry name" value="CYTH-like_CthTTM-like_1"/>
    <property type="match status" value="1"/>
</dbReference>
<keyword evidence="4" id="KW-1185">Reference proteome</keyword>
<dbReference type="InterPro" id="IPR023577">
    <property type="entry name" value="CYTH_domain"/>
</dbReference>
<protein>
    <submittedName>
        <fullName evidence="3">Adenylate cyclase-like protein</fullName>
        <ecNumber evidence="3">4.6.1.1</ecNumber>
    </submittedName>
</protein>
<evidence type="ECO:0000256" key="1">
    <source>
        <dbReference type="PIRSR" id="PIRSR016487-1"/>
    </source>
</evidence>
<keyword evidence="3" id="KW-0456">Lyase</keyword>
<gene>
    <name evidence="3" type="ORF">Dpo_12c00530</name>
</gene>
<sequence length="157" mass="17793">MGIEIEKKFLVIAQPADLSRGVNICQGYLLNTPEKVVRVRIKGEKGVLTIKGLPVELVRPEYEYEIPVTDARQMLDRFCDGKLIEKCRHTCLHQSMTWVIDRFSGANQGLVVAEIELTAPDQPFSIPPWAGPEVTDDPRYLNANLIQNPYTLWQADK</sequence>
<dbReference type="AlphaFoldDB" id="S0FSW6"/>
<name>S0FSW6_9BACT</name>
<dbReference type="EC" id="4.6.1.1" evidence="3"/>
<dbReference type="SUPFAM" id="SSF55154">
    <property type="entry name" value="CYTH-like phosphatases"/>
    <property type="match status" value="1"/>
</dbReference>
<evidence type="ECO:0000259" key="2">
    <source>
        <dbReference type="PROSITE" id="PS51707"/>
    </source>
</evidence>
<dbReference type="SMART" id="SM01118">
    <property type="entry name" value="CYTH"/>
    <property type="match status" value="1"/>
</dbReference>
<dbReference type="GO" id="GO:0004016">
    <property type="term" value="F:adenylate cyclase activity"/>
    <property type="evidence" value="ECO:0007669"/>
    <property type="project" value="UniProtKB-EC"/>
</dbReference>
<proteinExistence type="predicted"/>
<evidence type="ECO:0000313" key="3">
    <source>
        <dbReference type="EMBL" id="EMS77775.1"/>
    </source>
</evidence>
<dbReference type="PIRSF" id="PIRSF016487">
    <property type="entry name" value="CYTH_UCP016487"/>
    <property type="match status" value="1"/>
</dbReference>
<organism evidence="3 4">
    <name type="scientific">Desulfotignum phosphitoxidans DSM 13687</name>
    <dbReference type="NCBI Taxonomy" id="1286635"/>
    <lineage>
        <taxon>Bacteria</taxon>
        <taxon>Pseudomonadati</taxon>
        <taxon>Thermodesulfobacteriota</taxon>
        <taxon>Desulfobacteria</taxon>
        <taxon>Desulfobacterales</taxon>
        <taxon>Desulfobacteraceae</taxon>
        <taxon>Desulfotignum</taxon>
    </lineage>
</organism>
<reference evidence="3 4" key="1">
    <citation type="journal article" date="2013" name="Genome Announc.">
        <title>Draft Genome Sequence of Desulfotignum phosphitoxidans DSM 13687 Strain FiPS-3.</title>
        <authorList>
            <person name="Poehlein A."/>
            <person name="Daniel R."/>
            <person name="Simeonova D.D."/>
        </authorList>
    </citation>
    <scope>NUCLEOTIDE SEQUENCE [LARGE SCALE GENOMIC DNA]</scope>
    <source>
        <strain evidence="3 4">DSM 13687</strain>
    </source>
</reference>
<accession>S0FSW6</accession>
<dbReference type="PROSITE" id="PS51707">
    <property type="entry name" value="CYTH"/>
    <property type="match status" value="1"/>
</dbReference>
<feature type="domain" description="CYTH" evidence="2">
    <location>
        <begin position="2"/>
        <end position="147"/>
    </location>
</feature>
<comment type="caution">
    <text evidence="3">The sequence shown here is derived from an EMBL/GenBank/DDBJ whole genome shotgun (WGS) entry which is preliminary data.</text>
</comment>
<dbReference type="InterPro" id="IPR012042">
    <property type="entry name" value="NeuTTM/CthTTM-like"/>
</dbReference>
<dbReference type="Proteomes" id="UP000014216">
    <property type="component" value="Unassembled WGS sequence"/>
</dbReference>
<dbReference type="RefSeq" id="WP_006968213.1">
    <property type="nucleotide sequence ID" value="NZ_APJX01000012.1"/>
</dbReference>
<feature type="active site" description="Proton acceptor" evidence="1">
    <location>
        <position position="28"/>
    </location>
</feature>
<dbReference type="InterPro" id="IPR033469">
    <property type="entry name" value="CYTH-like_dom_sf"/>
</dbReference>
<dbReference type="EMBL" id="APJX01000012">
    <property type="protein sequence ID" value="EMS77775.1"/>
    <property type="molecule type" value="Genomic_DNA"/>
</dbReference>
<dbReference type="OrthoDB" id="9805588at2"/>
<dbReference type="Pfam" id="PF01928">
    <property type="entry name" value="CYTH"/>
    <property type="match status" value="1"/>
</dbReference>
<evidence type="ECO:0000313" key="4">
    <source>
        <dbReference type="Proteomes" id="UP000014216"/>
    </source>
</evidence>
<dbReference type="PANTHER" id="PTHR40114:SF1">
    <property type="entry name" value="SLR0698 PROTEIN"/>
    <property type="match status" value="1"/>
</dbReference>
<dbReference type="PANTHER" id="PTHR40114">
    <property type="entry name" value="SLR0698 PROTEIN"/>
    <property type="match status" value="1"/>
</dbReference>